<dbReference type="InterPro" id="IPR001848">
    <property type="entry name" value="Ribosomal_uS10"/>
</dbReference>
<protein>
    <recommendedName>
        <fullName evidence="4">Small ribosomal subunit protein uS10 domain-containing protein</fullName>
    </recommendedName>
</protein>
<reference evidence="5 6" key="2">
    <citation type="submission" date="2018-04" db="EMBL/GenBank/DDBJ databases">
        <title>OglaRS2 (Oryza glaberrima Reference Sequence Version 2).</title>
        <authorList>
            <person name="Zhang J."/>
            <person name="Kudrna D."/>
            <person name="Lee S."/>
            <person name="Talag J."/>
            <person name="Rajasekar S."/>
            <person name="Wing R.A."/>
        </authorList>
    </citation>
    <scope>NUCLEOTIDE SEQUENCE [LARGE SCALE GENOMIC DNA]</scope>
    <source>
        <strain evidence="5 6">cv. IRGC 96717</strain>
    </source>
</reference>
<dbReference type="HOGENOM" id="CLU_1580987_0_0_1"/>
<dbReference type="SMART" id="SM01403">
    <property type="entry name" value="Ribosomal_S10"/>
    <property type="match status" value="1"/>
</dbReference>
<dbReference type="eggNOG" id="ENOG502S5UJ">
    <property type="taxonomic scope" value="Eukaryota"/>
</dbReference>
<dbReference type="FunFam" id="3.30.70.600:FF:000007">
    <property type="entry name" value="Ribosomal protein S10"/>
    <property type="match status" value="1"/>
</dbReference>
<dbReference type="GO" id="GO:1990904">
    <property type="term" value="C:ribonucleoprotein complex"/>
    <property type="evidence" value="ECO:0007669"/>
    <property type="project" value="UniProtKB-KW"/>
</dbReference>
<keyword evidence="3" id="KW-0687">Ribonucleoprotein</keyword>
<dbReference type="Gene3D" id="3.30.70.600">
    <property type="entry name" value="Ribosomal protein S10 domain"/>
    <property type="match status" value="1"/>
</dbReference>
<organism evidence="5 6">
    <name type="scientific">Oryza glaberrima</name>
    <name type="common">African rice</name>
    <dbReference type="NCBI Taxonomy" id="4538"/>
    <lineage>
        <taxon>Eukaryota</taxon>
        <taxon>Viridiplantae</taxon>
        <taxon>Streptophyta</taxon>
        <taxon>Embryophyta</taxon>
        <taxon>Tracheophyta</taxon>
        <taxon>Spermatophyta</taxon>
        <taxon>Magnoliopsida</taxon>
        <taxon>Liliopsida</taxon>
        <taxon>Poales</taxon>
        <taxon>Poaceae</taxon>
        <taxon>BOP clade</taxon>
        <taxon>Oryzoideae</taxon>
        <taxon>Oryzeae</taxon>
        <taxon>Oryzinae</taxon>
        <taxon>Oryza</taxon>
    </lineage>
</organism>
<dbReference type="Proteomes" id="UP000007306">
    <property type="component" value="Chromosome 6"/>
</dbReference>
<evidence type="ECO:0000256" key="3">
    <source>
        <dbReference type="ARBA" id="ARBA00023274"/>
    </source>
</evidence>
<dbReference type="InterPro" id="IPR036838">
    <property type="entry name" value="Ribosomal_uS10_dom_sf"/>
</dbReference>
<dbReference type="EnsemblPlants" id="ORGLA06G0146500.1">
    <property type="protein sequence ID" value="ORGLA06G0146500.1"/>
    <property type="gene ID" value="ORGLA06G0146500"/>
</dbReference>
<keyword evidence="6" id="KW-1185">Reference proteome</keyword>
<dbReference type="Gramene" id="ORGLA06G0146500.1">
    <property type="protein sequence ID" value="ORGLA06G0146500.1"/>
    <property type="gene ID" value="ORGLA06G0146500"/>
</dbReference>
<dbReference type="PRINTS" id="PR00971">
    <property type="entry name" value="RIBOSOMALS10"/>
</dbReference>
<accession>I1Q2V2</accession>
<comment type="similarity">
    <text evidence="1">Belongs to the universal ribosomal protein uS10 family.</text>
</comment>
<proteinExistence type="inferred from homology"/>
<dbReference type="GO" id="GO:0005840">
    <property type="term" value="C:ribosome"/>
    <property type="evidence" value="ECO:0007669"/>
    <property type="project" value="UniProtKB-KW"/>
</dbReference>
<dbReference type="InterPro" id="IPR027486">
    <property type="entry name" value="Ribosomal_uS10_dom"/>
</dbReference>
<dbReference type="AlphaFoldDB" id="I1Q2V2"/>
<dbReference type="Pfam" id="PF00338">
    <property type="entry name" value="Ribosomal_S10"/>
    <property type="match status" value="1"/>
</dbReference>
<feature type="domain" description="Small ribosomal subunit protein uS10" evidence="4">
    <location>
        <begin position="6"/>
        <end position="92"/>
    </location>
</feature>
<dbReference type="GO" id="GO:0006412">
    <property type="term" value="P:translation"/>
    <property type="evidence" value="ECO:0007669"/>
    <property type="project" value="InterPro"/>
</dbReference>
<evidence type="ECO:0000313" key="5">
    <source>
        <dbReference type="EnsemblPlants" id="ORGLA06G0146500.1"/>
    </source>
</evidence>
<dbReference type="PANTHER" id="PTHR11700">
    <property type="entry name" value="30S RIBOSOMAL PROTEIN S10 FAMILY MEMBER"/>
    <property type="match status" value="1"/>
</dbReference>
<evidence type="ECO:0000313" key="6">
    <source>
        <dbReference type="Proteomes" id="UP000007306"/>
    </source>
</evidence>
<sequence>MAAQIRIIMKSFMSQANKVQGVIPYAQKIGLPESRSLYTVLRSPHIDKKSREQFSMHVKKQFLVQKAETHELQKKLFWLKRLRLLGAQYEIQISFKTRLDKMLDHVDTVYNPCLDGTDLQCLMLPRKINNYVGSFETGNVVRTSLSLIQPYLVYSKDQLFELKHNNSIIRNIEHEQGGRRSSHGMNK</sequence>
<evidence type="ECO:0000256" key="2">
    <source>
        <dbReference type="ARBA" id="ARBA00022980"/>
    </source>
</evidence>
<keyword evidence="2" id="KW-0689">Ribosomal protein</keyword>
<name>I1Q2V2_ORYGL</name>
<dbReference type="GO" id="GO:0003735">
    <property type="term" value="F:structural constituent of ribosome"/>
    <property type="evidence" value="ECO:0007669"/>
    <property type="project" value="InterPro"/>
</dbReference>
<evidence type="ECO:0000259" key="4">
    <source>
        <dbReference type="SMART" id="SM01403"/>
    </source>
</evidence>
<evidence type="ECO:0000256" key="1">
    <source>
        <dbReference type="ARBA" id="ARBA00007102"/>
    </source>
</evidence>
<reference evidence="5" key="1">
    <citation type="submission" date="2015-06" db="UniProtKB">
        <authorList>
            <consortium name="EnsemblPlants"/>
        </authorList>
    </citation>
    <scope>IDENTIFICATION</scope>
</reference>
<dbReference type="SUPFAM" id="SSF54999">
    <property type="entry name" value="Ribosomal protein S10"/>
    <property type="match status" value="1"/>
</dbReference>
<dbReference type="STRING" id="4538.I1Q2V2"/>